<dbReference type="InterPro" id="IPR050498">
    <property type="entry name" value="Ycf3"/>
</dbReference>
<dbReference type="EMBL" id="JABBXH010000005">
    <property type="protein sequence ID" value="NMP32826.1"/>
    <property type="molecule type" value="Genomic_DNA"/>
</dbReference>
<dbReference type="PANTHER" id="PTHR44858">
    <property type="entry name" value="TETRATRICOPEPTIDE REPEAT PROTEIN 6"/>
    <property type="match status" value="1"/>
</dbReference>
<dbReference type="Pfam" id="PF13432">
    <property type="entry name" value="TPR_16"/>
    <property type="match status" value="1"/>
</dbReference>
<dbReference type="RefSeq" id="WP_169076152.1">
    <property type="nucleotide sequence ID" value="NZ_JABBXH010000005.1"/>
</dbReference>
<organism evidence="4 5">
    <name type="scientific">Thalassotalea algicola</name>
    <dbReference type="NCBI Taxonomy" id="2716224"/>
    <lineage>
        <taxon>Bacteria</taxon>
        <taxon>Pseudomonadati</taxon>
        <taxon>Pseudomonadota</taxon>
        <taxon>Gammaproteobacteria</taxon>
        <taxon>Alteromonadales</taxon>
        <taxon>Colwelliaceae</taxon>
        <taxon>Thalassotalea</taxon>
    </lineage>
</organism>
<dbReference type="InterPro" id="IPR019734">
    <property type="entry name" value="TPR_rpt"/>
</dbReference>
<dbReference type="PROSITE" id="PS50005">
    <property type="entry name" value="TPR"/>
    <property type="match status" value="1"/>
</dbReference>
<sequence length="433" mass="49106">MIKSKLVLSLFTAGVLYGMPLMINDIAGIAKANAAEPTKRESKRVPAMRNRVYSQLARAQELADAGDKIAGFEVLDEVSDRIEQLNSYEKAMMWNFYGFMYYGNDDIDNAIDAFEQVIAQEAIPDSLYLSTIYSLAQLAMQTQDYAKALGFLKQWQANSDKELQPGQHIMFAQVYYQDKKFNDALTHINSAIELAQTNNEIPKENWLILQRAAYYELKQPEKVTQVMEMLVKLYQKPEYWLQLAGMYGEIGEEKKQLGAMETAWQAGFVTKESDIVMLAQLYLFNQLPYKAAKLLDDAIAKGVVVADEKRIQLMAQAYVMAKEDEKAIPVLHKGAEIAENGKFDEQLAQAYLNTEKWQDAITSANTAIKRGALENEGNMHLALGMSYFNLGDYHQAITAFKQAQKFEKVAKTAKQWATYVAKERDHKLRLAMN</sequence>
<keyword evidence="5" id="KW-1185">Reference proteome</keyword>
<dbReference type="AlphaFoldDB" id="A0A7Y0Q834"/>
<name>A0A7Y0Q834_9GAMM</name>
<dbReference type="InterPro" id="IPR011990">
    <property type="entry name" value="TPR-like_helical_dom_sf"/>
</dbReference>
<dbReference type="SUPFAM" id="SSF81901">
    <property type="entry name" value="HCP-like"/>
    <property type="match status" value="1"/>
</dbReference>
<evidence type="ECO:0000256" key="3">
    <source>
        <dbReference type="PROSITE-ProRule" id="PRU00339"/>
    </source>
</evidence>
<evidence type="ECO:0000313" key="5">
    <source>
        <dbReference type="Proteomes" id="UP000568664"/>
    </source>
</evidence>
<dbReference type="Proteomes" id="UP000568664">
    <property type="component" value="Unassembled WGS sequence"/>
</dbReference>
<proteinExistence type="predicted"/>
<dbReference type="SMART" id="SM00028">
    <property type="entry name" value="TPR"/>
    <property type="match status" value="4"/>
</dbReference>
<comment type="caution">
    <text evidence="4">The sequence shown here is derived from an EMBL/GenBank/DDBJ whole genome shotgun (WGS) entry which is preliminary data.</text>
</comment>
<protein>
    <submittedName>
        <fullName evidence="4">Tetratricopeptide repeat protein</fullName>
    </submittedName>
</protein>
<feature type="repeat" description="TPR" evidence="3">
    <location>
        <begin position="377"/>
        <end position="410"/>
    </location>
</feature>
<evidence type="ECO:0000256" key="1">
    <source>
        <dbReference type="ARBA" id="ARBA00022737"/>
    </source>
</evidence>
<gene>
    <name evidence="4" type="ORF">HII17_14815</name>
</gene>
<keyword evidence="1" id="KW-0677">Repeat</keyword>
<evidence type="ECO:0000256" key="2">
    <source>
        <dbReference type="ARBA" id="ARBA00022803"/>
    </source>
</evidence>
<dbReference type="Pfam" id="PF12895">
    <property type="entry name" value="ANAPC3"/>
    <property type="match status" value="1"/>
</dbReference>
<evidence type="ECO:0000313" key="4">
    <source>
        <dbReference type="EMBL" id="NMP32826.1"/>
    </source>
</evidence>
<dbReference type="Gene3D" id="1.25.40.10">
    <property type="entry name" value="Tetratricopeptide repeat domain"/>
    <property type="match status" value="3"/>
</dbReference>
<reference evidence="4 5" key="1">
    <citation type="submission" date="2020-04" db="EMBL/GenBank/DDBJ databases">
        <title>Thalassotalea sp. M1531, isolated from the surface of marine red alga.</title>
        <authorList>
            <person name="Pang L."/>
            <person name="Lu D.-C."/>
        </authorList>
    </citation>
    <scope>NUCLEOTIDE SEQUENCE [LARGE SCALE GENOMIC DNA]</scope>
    <source>
        <strain evidence="4 5">M1531</strain>
    </source>
</reference>
<accession>A0A7Y0Q834</accession>
<dbReference type="SUPFAM" id="SSF48452">
    <property type="entry name" value="TPR-like"/>
    <property type="match status" value="1"/>
</dbReference>
<keyword evidence="2 3" id="KW-0802">TPR repeat</keyword>
<dbReference type="PANTHER" id="PTHR44858:SF1">
    <property type="entry name" value="UDP-N-ACETYLGLUCOSAMINE--PEPTIDE N-ACETYLGLUCOSAMINYLTRANSFERASE SPINDLY-RELATED"/>
    <property type="match status" value="1"/>
</dbReference>